<reference evidence="3 4" key="1">
    <citation type="submission" date="2020-04" db="EMBL/GenBank/DDBJ databases">
        <title>MicrobeNet Type strains.</title>
        <authorList>
            <person name="Nicholson A.C."/>
        </authorList>
    </citation>
    <scope>NUCLEOTIDE SEQUENCE [LARGE SCALE GENOMIC DNA]</scope>
    <source>
        <strain evidence="3 4">ATCC BAA-14</strain>
    </source>
</reference>
<dbReference type="Pfam" id="PF02698">
    <property type="entry name" value="DUF218"/>
    <property type="match status" value="1"/>
</dbReference>
<dbReference type="CDD" id="cd06259">
    <property type="entry name" value="YdcF-like"/>
    <property type="match status" value="1"/>
</dbReference>
<keyword evidence="1" id="KW-0472">Membrane</keyword>
<dbReference type="GO" id="GO:0005886">
    <property type="term" value="C:plasma membrane"/>
    <property type="evidence" value="ECO:0007669"/>
    <property type="project" value="TreeGrafter"/>
</dbReference>
<dbReference type="AlphaFoldDB" id="A0A846WHH7"/>
<organism evidence="3 4">
    <name type="scientific">Gordonia polyisoprenivorans</name>
    <dbReference type="NCBI Taxonomy" id="84595"/>
    <lineage>
        <taxon>Bacteria</taxon>
        <taxon>Bacillati</taxon>
        <taxon>Actinomycetota</taxon>
        <taxon>Actinomycetes</taxon>
        <taxon>Mycobacteriales</taxon>
        <taxon>Gordoniaceae</taxon>
        <taxon>Gordonia</taxon>
    </lineage>
</organism>
<name>A0A846WHH7_9ACTN</name>
<feature type="domain" description="DUF218" evidence="2">
    <location>
        <begin position="49"/>
        <end position="166"/>
    </location>
</feature>
<feature type="transmembrane region" description="Helical" evidence="1">
    <location>
        <begin position="14"/>
        <end position="37"/>
    </location>
</feature>
<evidence type="ECO:0000259" key="2">
    <source>
        <dbReference type="Pfam" id="PF02698"/>
    </source>
</evidence>
<dbReference type="RefSeq" id="WP_006372646.1">
    <property type="nucleotide sequence ID" value="NZ_CP116236.1"/>
</dbReference>
<sequence>MRAYLRRHRTLRRALIVGVVTALLLGSAFWVVGYFLFYRSHEDTLRRADAIVVLGGEHDGREQYGIDLARRGYAPVVLLSDPYNRFEGKVPDPVMDRACAASTAAVQVICFVPEPGTTVGEAMFATRMAREHRWHSMIVISWRFHLVRARMIFDQCGADGVVMRAVPRDYPSSVLYWGANFAYQYAGLAKAAVVGCDR</sequence>
<dbReference type="PANTHER" id="PTHR30336">
    <property type="entry name" value="INNER MEMBRANE PROTEIN, PROBABLE PERMEASE"/>
    <property type="match status" value="1"/>
</dbReference>
<keyword evidence="1" id="KW-1133">Transmembrane helix</keyword>
<gene>
    <name evidence="3" type="ORF">HGA05_02040</name>
</gene>
<proteinExistence type="predicted"/>
<dbReference type="InterPro" id="IPR003848">
    <property type="entry name" value="DUF218"/>
</dbReference>
<dbReference type="GO" id="GO:0000270">
    <property type="term" value="P:peptidoglycan metabolic process"/>
    <property type="evidence" value="ECO:0007669"/>
    <property type="project" value="TreeGrafter"/>
</dbReference>
<dbReference type="EMBL" id="JAAXPC010000001">
    <property type="protein sequence ID" value="NKY00363.1"/>
    <property type="molecule type" value="Genomic_DNA"/>
</dbReference>
<dbReference type="PANTHER" id="PTHR30336:SF4">
    <property type="entry name" value="ENVELOPE BIOGENESIS FACTOR ELYC"/>
    <property type="match status" value="1"/>
</dbReference>
<accession>A0A846WHH7</accession>
<evidence type="ECO:0000313" key="3">
    <source>
        <dbReference type="EMBL" id="NKY00363.1"/>
    </source>
</evidence>
<dbReference type="InterPro" id="IPR051599">
    <property type="entry name" value="Cell_Envelope_Assoc"/>
</dbReference>
<protein>
    <submittedName>
        <fullName evidence="3">YdcF family protein</fullName>
    </submittedName>
</protein>
<evidence type="ECO:0000313" key="4">
    <source>
        <dbReference type="Proteomes" id="UP000563898"/>
    </source>
</evidence>
<dbReference type="GO" id="GO:0043164">
    <property type="term" value="P:Gram-negative-bacterium-type cell wall biogenesis"/>
    <property type="evidence" value="ECO:0007669"/>
    <property type="project" value="TreeGrafter"/>
</dbReference>
<comment type="caution">
    <text evidence="3">The sequence shown here is derived from an EMBL/GenBank/DDBJ whole genome shotgun (WGS) entry which is preliminary data.</text>
</comment>
<keyword evidence="1" id="KW-0812">Transmembrane</keyword>
<dbReference type="Proteomes" id="UP000563898">
    <property type="component" value="Unassembled WGS sequence"/>
</dbReference>
<evidence type="ECO:0000256" key="1">
    <source>
        <dbReference type="SAM" id="Phobius"/>
    </source>
</evidence>